<dbReference type="GO" id="GO:0004518">
    <property type="term" value="F:nuclease activity"/>
    <property type="evidence" value="ECO:0007669"/>
    <property type="project" value="UniProtKB-KW"/>
</dbReference>
<keyword evidence="10" id="KW-1185">Reference proteome</keyword>
<evidence type="ECO:0000256" key="4">
    <source>
        <dbReference type="ARBA" id="ARBA00022722"/>
    </source>
</evidence>
<dbReference type="Proteomes" id="UP001219934">
    <property type="component" value="Unassembled WGS sequence"/>
</dbReference>
<gene>
    <name evidence="9" type="ORF">JOQ06_012064</name>
</gene>
<dbReference type="GO" id="GO:0046872">
    <property type="term" value="F:metal ion binding"/>
    <property type="evidence" value="ECO:0007669"/>
    <property type="project" value="UniProtKB-KW"/>
</dbReference>
<dbReference type="GO" id="GO:0016787">
    <property type="term" value="F:hydrolase activity"/>
    <property type="evidence" value="ECO:0007669"/>
    <property type="project" value="UniProtKB-KW"/>
</dbReference>
<keyword evidence="6" id="KW-0378">Hydrolase</keyword>
<comment type="cofactor">
    <cofactor evidence="1">
        <name>a divalent metal cation</name>
        <dbReference type="ChEBI" id="CHEBI:60240"/>
    </cofactor>
</comment>
<evidence type="ECO:0000256" key="7">
    <source>
        <dbReference type="ARBA" id="ARBA00023242"/>
    </source>
</evidence>
<sequence length="407" mass="46926">MKYKKFITIMQAALGVAPLNKRELIPPSRKLWKPARTLLNELKTEDEKAFFNYTRLPRGLYDEVLRRVEGRIEKKDTWYRKSLPPGLKLSITLRHLACGDNYPSLSYNFRVAPNTISLIINEVCDAIKAEFAAEVIQCPTTTEEWTAIAEQFEKRWQFPHCCGALDGKHVAVTCPWNTGSEYRNYKGFFSIVLMALVDADYKFLWIDVGSDGSSNDASIYNGSELKEGLESPNNIFNLPEEKSLPGDDVPVPYYIVGDNAFGINKSLMNPFLIRNMEHHDRIFNYRLSRARRVVENAFGILAHKFRVLLRTMNQRPGTCRKIITTCVILHNLIRLRYPATHNNMMDLEEQNLNVIPGAWRNDKVLLDVYHERARNTGTQEGRQIRRYLGHYFTSKAGSVSWQDKMIL</sequence>
<feature type="domain" description="DDE Tnp4" evidence="8">
    <location>
        <begin position="165"/>
        <end position="331"/>
    </location>
</feature>
<comment type="caution">
    <text evidence="9">The sequence shown here is derived from an EMBL/GenBank/DDBJ whole genome shotgun (WGS) entry which is preliminary data.</text>
</comment>
<evidence type="ECO:0000256" key="6">
    <source>
        <dbReference type="ARBA" id="ARBA00022801"/>
    </source>
</evidence>
<organism evidence="9 10">
    <name type="scientific">Pogonophryne albipinna</name>
    <dbReference type="NCBI Taxonomy" id="1090488"/>
    <lineage>
        <taxon>Eukaryota</taxon>
        <taxon>Metazoa</taxon>
        <taxon>Chordata</taxon>
        <taxon>Craniata</taxon>
        <taxon>Vertebrata</taxon>
        <taxon>Euteleostomi</taxon>
        <taxon>Actinopterygii</taxon>
        <taxon>Neopterygii</taxon>
        <taxon>Teleostei</taxon>
        <taxon>Neoteleostei</taxon>
        <taxon>Acanthomorphata</taxon>
        <taxon>Eupercaria</taxon>
        <taxon>Perciformes</taxon>
        <taxon>Notothenioidei</taxon>
        <taxon>Pogonophryne</taxon>
    </lineage>
</organism>
<evidence type="ECO:0000256" key="3">
    <source>
        <dbReference type="ARBA" id="ARBA00006958"/>
    </source>
</evidence>
<name>A0AAD6BFX7_9TELE</name>
<keyword evidence="7" id="KW-0539">Nucleus</keyword>
<dbReference type="PANTHER" id="PTHR22930">
    <property type="match status" value="1"/>
</dbReference>
<reference evidence="9" key="1">
    <citation type="submission" date="2022-11" db="EMBL/GenBank/DDBJ databases">
        <title>Chromosome-level genome of Pogonophryne albipinna.</title>
        <authorList>
            <person name="Jo E."/>
        </authorList>
    </citation>
    <scope>NUCLEOTIDE SEQUENCE</scope>
    <source>
        <strain evidence="9">SGF0006</strain>
        <tissue evidence="9">Muscle</tissue>
    </source>
</reference>
<proteinExistence type="inferred from homology"/>
<evidence type="ECO:0000313" key="9">
    <source>
        <dbReference type="EMBL" id="KAJ4942198.1"/>
    </source>
</evidence>
<comment type="subcellular location">
    <subcellularLocation>
        <location evidence="2">Nucleus</location>
    </subcellularLocation>
</comment>
<evidence type="ECO:0000256" key="2">
    <source>
        <dbReference type="ARBA" id="ARBA00004123"/>
    </source>
</evidence>
<keyword evidence="4" id="KW-0540">Nuclease</keyword>
<comment type="similarity">
    <text evidence="3">Belongs to the HARBI1 family.</text>
</comment>
<dbReference type="Pfam" id="PF13359">
    <property type="entry name" value="DDE_Tnp_4"/>
    <property type="match status" value="1"/>
</dbReference>
<dbReference type="InterPro" id="IPR027806">
    <property type="entry name" value="HARBI1_dom"/>
</dbReference>
<dbReference type="InterPro" id="IPR045249">
    <property type="entry name" value="HARBI1-like"/>
</dbReference>
<keyword evidence="5" id="KW-0479">Metal-binding</keyword>
<evidence type="ECO:0000313" key="10">
    <source>
        <dbReference type="Proteomes" id="UP001219934"/>
    </source>
</evidence>
<evidence type="ECO:0000259" key="8">
    <source>
        <dbReference type="Pfam" id="PF13359"/>
    </source>
</evidence>
<dbReference type="AlphaFoldDB" id="A0AAD6BFX7"/>
<dbReference type="GO" id="GO:0005634">
    <property type="term" value="C:nucleus"/>
    <property type="evidence" value="ECO:0007669"/>
    <property type="project" value="UniProtKB-SubCell"/>
</dbReference>
<protein>
    <recommendedName>
        <fullName evidence="8">DDE Tnp4 domain-containing protein</fullName>
    </recommendedName>
</protein>
<dbReference type="PANTHER" id="PTHR22930:SF198">
    <property type="entry name" value="DDE TNP4 DOMAIN-CONTAINING PROTEIN"/>
    <property type="match status" value="1"/>
</dbReference>
<dbReference type="EMBL" id="JAPTMU010000006">
    <property type="protein sequence ID" value="KAJ4942198.1"/>
    <property type="molecule type" value="Genomic_DNA"/>
</dbReference>
<evidence type="ECO:0000256" key="5">
    <source>
        <dbReference type="ARBA" id="ARBA00022723"/>
    </source>
</evidence>
<evidence type="ECO:0000256" key="1">
    <source>
        <dbReference type="ARBA" id="ARBA00001968"/>
    </source>
</evidence>
<accession>A0AAD6BFX7</accession>